<dbReference type="GO" id="GO:0005776">
    <property type="term" value="C:autophagosome"/>
    <property type="evidence" value="ECO:0007669"/>
    <property type="project" value="TreeGrafter"/>
</dbReference>
<dbReference type="SMART" id="SM00164">
    <property type="entry name" value="TBC"/>
    <property type="match status" value="1"/>
</dbReference>
<dbReference type="Proteomes" id="UP001142055">
    <property type="component" value="Chromosome 1"/>
</dbReference>
<name>A0A9Q0MCF1_BLOTA</name>
<dbReference type="PANTHER" id="PTHR22957:SF333">
    <property type="entry name" value="TBC1 DOMAIN FAMILY MEMBER 25"/>
    <property type="match status" value="1"/>
</dbReference>
<dbReference type="GO" id="GO:1901096">
    <property type="term" value="P:regulation of autophagosome maturation"/>
    <property type="evidence" value="ECO:0007669"/>
    <property type="project" value="TreeGrafter"/>
</dbReference>
<keyword evidence="4" id="KW-1185">Reference proteome</keyword>
<evidence type="ECO:0000256" key="1">
    <source>
        <dbReference type="ARBA" id="ARBA00022468"/>
    </source>
</evidence>
<dbReference type="PANTHER" id="PTHR22957">
    <property type="entry name" value="TBC1 DOMAIN FAMILY MEMBER GTPASE-ACTIVATING PROTEIN"/>
    <property type="match status" value="1"/>
</dbReference>
<feature type="domain" description="Rab-GAP TBC" evidence="2">
    <location>
        <begin position="114"/>
        <end position="327"/>
    </location>
</feature>
<dbReference type="Pfam" id="PF00566">
    <property type="entry name" value="RabGAP-TBC"/>
    <property type="match status" value="1"/>
</dbReference>
<reference evidence="3" key="1">
    <citation type="submission" date="2022-12" db="EMBL/GenBank/DDBJ databases">
        <title>Genome assemblies of Blomia tropicalis.</title>
        <authorList>
            <person name="Cui Y."/>
        </authorList>
    </citation>
    <scope>NUCLEOTIDE SEQUENCE</scope>
    <source>
        <tissue evidence="3">Adult mites</tissue>
    </source>
</reference>
<comment type="caution">
    <text evidence="3">The sequence shown here is derived from an EMBL/GenBank/DDBJ whole genome shotgun (WGS) entry which is preliminary data.</text>
</comment>
<sequence>MTNLANEWQLSKNFNKYRNILSEWDIVTNSDIILAQTINKTNNFIFKQLDRIKSKAITTTNNSWYLAETIYQYIIADDNKREEPIDDVTFRSFQDSEGRIISQRDLRIAVYRRGVEQSLRRVIWKHLLNVYPDNYSGQERINFIKLRCETYRQMRDLWQLNSKFDSEVIQLCNMVRKDAYRTDRQHPFYANRKTEEIDEDDNPNVTALFNILITYALNHKNQYCQGMSDLASPLLYVMKDEAHAYITFCALMNRLGENFSIDGLAISRKFTHLSQLLKHYDSDLFRHLNETGAHELLFCYRWLLLDLKREFPFEDSLEMLEVLWASIPPTNSAYMNLFDDGYLYTPSRNKKFVDDTKCQSSLNNNVVTSPKLETKISIKTTSSTSTQSNKPSNKQLRSIKFLPNVLSSDSQILDSPTTSDSDECEFAENLNNYKISNCGGIIGPVVCYSPELSIQRKKYQLEQTSINSILNDCYEATILNESHHFENNDGDYGSTFIEFSKNNNLPTDDNSSCSTFDSGIQRSNTLSSMVQGSDESAHSVNISLNESIEKGSKSNGEASKRRQRFHCLNGLRNAHCNGDDFSEDEGVSGYTENSIDHQKISPFQQENNTCSDVITNHFKNTKPKMKQLIMATTLLSVGKSVSIDSLNNGETIGFEGTKPDRFEIESETNEKSSISVKVDSISDEFNANFEQSAFPKLMTKSVSEEILNNLDNMQTLSVNNNNAHDDASLDNISSSSTSSIVILSKSKRIEGESNQSQTSQPLLSPDELGPNDAFMLFLCLTIMLQNRDRIIESKMDRNDIQMYFDAMIRKHNVRTVLNDARHLFHAYLSQWHKECLHR</sequence>
<dbReference type="GO" id="GO:0005096">
    <property type="term" value="F:GTPase activator activity"/>
    <property type="evidence" value="ECO:0007669"/>
    <property type="project" value="UniProtKB-KW"/>
</dbReference>
<dbReference type="EMBL" id="JAPWDV010000001">
    <property type="protein sequence ID" value="KAJ6223027.1"/>
    <property type="molecule type" value="Genomic_DNA"/>
</dbReference>
<keyword evidence="1" id="KW-0343">GTPase activation</keyword>
<dbReference type="PROSITE" id="PS50086">
    <property type="entry name" value="TBC_RABGAP"/>
    <property type="match status" value="1"/>
</dbReference>
<dbReference type="AlphaFoldDB" id="A0A9Q0MCF1"/>
<dbReference type="Gene3D" id="1.10.8.270">
    <property type="entry name" value="putative rabgap domain of human tbc1 domain family member 14 like domains"/>
    <property type="match status" value="1"/>
</dbReference>
<dbReference type="OMA" id="ITFCALM"/>
<accession>A0A9Q0MCF1</accession>
<protein>
    <recommendedName>
        <fullName evidence="2">Rab-GAP TBC domain-containing protein</fullName>
    </recommendedName>
</protein>
<dbReference type="Gene3D" id="1.10.472.80">
    <property type="entry name" value="Ypt/Rab-GAP domain of gyp1p, domain 3"/>
    <property type="match status" value="2"/>
</dbReference>
<proteinExistence type="predicted"/>
<evidence type="ECO:0000259" key="2">
    <source>
        <dbReference type="PROSITE" id="PS50086"/>
    </source>
</evidence>
<gene>
    <name evidence="3" type="ORF">RDWZM_001572</name>
</gene>
<dbReference type="SUPFAM" id="SSF47923">
    <property type="entry name" value="Ypt/Rab-GAP domain of gyp1p"/>
    <property type="match status" value="2"/>
</dbReference>
<dbReference type="InterPro" id="IPR000195">
    <property type="entry name" value="Rab-GAP-TBC_dom"/>
</dbReference>
<evidence type="ECO:0000313" key="4">
    <source>
        <dbReference type="Proteomes" id="UP001142055"/>
    </source>
</evidence>
<evidence type="ECO:0000313" key="3">
    <source>
        <dbReference type="EMBL" id="KAJ6223027.1"/>
    </source>
</evidence>
<organism evidence="3 4">
    <name type="scientific">Blomia tropicalis</name>
    <name type="common">Mite</name>
    <dbReference type="NCBI Taxonomy" id="40697"/>
    <lineage>
        <taxon>Eukaryota</taxon>
        <taxon>Metazoa</taxon>
        <taxon>Ecdysozoa</taxon>
        <taxon>Arthropoda</taxon>
        <taxon>Chelicerata</taxon>
        <taxon>Arachnida</taxon>
        <taxon>Acari</taxon>
        <taxon>Acariformes</taxon>
        <taxon>Sarcoptiformes</taxon>
        <taxon>Astigmata</taxon>
        <taxon>Glycyphagoidea</taxon>
        <taxon>Echimyopodidae</taxon>
        <taxon>Blomia</taxon>
    </lineage>
</organism>
<dbReference type="InterPro" id="IPR035969">
    <property type="entry name" value="Rab-GAP_TBC_sf"/>
</dbReference>